<dbReference type="PROSITE" id="PS51257">
    <property type="entry name" value="PROKAR_LIPOPROTEIN"/>
    <property type="match status" value="1"/>
</dbReference>
<dbReference type="Proteomes" id="UP001245285">
    <property type="component" value="Unassembled WGS sequence"/>
</dbReference>
<reference evidence="1 2" key="1">
    <citation type="submission" date="2023-09" db="EMBL/GenBank/DDBJ databases">
        <authorList>
            <person name="Rey-Velasco X."/>
        </authorList>
    </citation>
    <scope>NUCLEOTIDE SEQUENCE [LARGE SCALE GENOMIC DNA]</scope>
    <source>
        <strain evidence="1 2">F260</strain>
    </source>
</reference>
<dbReference type="RefSeq" id="WP_311493588.1">
    <property type="nucleotide sequence ID" value="NZ_JAVRHO010000002.1"/>
</dbReference>
<gene>
    <name evidence="1" type="ORF">RM545_01910</name>
</gene>
<organism evidence="1 2">
    <name type="scientific">Autumnicola lenta</name>
    <dbReference type="NCBI Taxonomy" id="3075593"/>
    <lineage>
        <taxon>Bacteria</taxon>
        <taxon>Pseudomonadati</taxon>
        <taxon>Bacteroidota</taxon>
        <taxon>Flavobacteriia</taxon>
        <taxon>Flavobacteriales</taxon>
        <taxon>Flavobacteriaceae</taxon>
        <taxon>Autumnicola</taxon>
    </lineage>
</organism>
<proteinExistence type="predicted"/>
<dbReference type="EMBL" id="JAVRHO010000002">
    <property type="protein sequence ID" value="MDT0645431.1"/>
    <property type="molecule type" value="Genomic_DNA"/>
</dbReference>
<protein>
    <recommendedName>
        <fullName evidence="3">Lipoprotein</fullName>
    </recommendedName>
</protein>
<name>A0ABU3CGL1_9FLAO</name>
<sequence length="202" mass="23014">MINKLLLLLLVLILTGCGGAKYNYNFDRGKKLNFSTGKWILNKPYTNYEDNDAYSIAKNEFEEILGDSLLELVELRKTKLISEQLPLDPIKKELKEIKEFTGCDFLINIDSKVIRDEMGSFAHSSNFGTVTKYNEASTTIQIFNLNTLELISESTASGIVDETKTPEDDGFLENFDYTTPGRILALKTIKKLIRKYGKYQEE</sequence>
<accession>A0ABU3CGL1</accession>
<evidence type="ECO:0000313" key="1">
    <source>
        <dbReference type="EMBL" id="MDT0645431.1"/>
    </source>
</evidence>
<comment type="caution">
    <text evidence="1">The sequence shown here is derived from an EMBL/GenBank/DDBJ whole genome shotgun (WGS) entry which is preliminary data.</text>
</comment>
<keyword evidence="2" id="KW-1185">Reference proteome</keyword>
<evidence type="ECO:0008006" key="3">
    <source>
        <dbReference type="Google" id="ProtNLM"/>
    </source>
</evidence>
<evidence type="ECO:0000313" key="2">
    <source>
        <dbReference type="Proteomes" id="UP001245285"/>
    </source>
</evidence>